<dbReference type="WBParaSite" id="OFLC_0000934401-mRNA-1">
    <property type="protein sequence ID" value="OFLC_0000934401-mRNA-1"/>
    <property type="gene ID" value="OFLC_0000934401"/>
</dbReference>
<feature type="transmembrane region" description="Helical" evidence="1">
    <location>
        <begin position="20"/>
        <end position="39"/>
    </location>
</feature>
<evidence type="ECO:0000313" key="4">
    <source>
        <dbReference type="WBParaSite" id="OFLC_0000934401-mRNA-1"/>
    </source>
</evidence>
<evidence type="ECO:0000256" key="1">
    <source>
        <dbReference type="SAM" id="Phobius"/>
    </source>
</evidence>
<accession>A0A183HPD3</accession>
<evidence type="ECO:0000313" key="3">
    <source>
        <dbReference type="Proteomes" id="UP000267606"/>
    </source>
</evidence>
<dbReference type="EMBL" id="UZAJ01011354">
    <property type="protein sequence ID" value="VDO59858.1"/>
    <property type="molecule type" value="Genomic_DNA"/>
</dbReference>
<evidence type="ECO:0000313" key="2">
    <source>
        <dbReference type="EMBL" id="VDO59858.1"/>
    </source>
</evidence>
<dbReference type="AlphaFoldDB" id="A0A183HPD3"/>
<name>A0A183HPD3_9BILA</name>
<keyword evidence="1" id="KW-1133">Transmembrane helix</keyword>
<reference evidence="2 3" key="2">
    <citation type="submission" date="2018-11" db="EMBL/GenBank/DDBJ databases">
        <authorList>
            <consortium name="Pathogen Informatics"/>
        </authorList>
    </citation>
    <scope>NUCLEOTIDE SEQUENCE [LARGE SCALE GENOMIC DNA]</scope>
</reference>
<sequence>MSNPHELRYIFANAASLSPLSFSVIIQLDCMVLMVHLYYHSHCLTDAKRRNHSDRTFYYLKNGHDEKNGPTVNDVVPRNCGGKFGLGENFRLL</sequence>
<keyword evidence="1" id="KW-0812">Transmembrane</keyword>
<keyword evidence="3" id="KW-1185">Reference proteome</keyword>
<proteinExistence type="predicted"/>
<organism evidence="4">
    <name type="scientific">Onchocerca flexuosa</name>
    <dbReference type="NCBI Taxonomy" id="387005"/>
    <lineage>
        <taxon>Eukaryota</taxon>
        <taxon>Metazoa</taxon>
        <taxon>Ecdysozoa</taxon>
        <taxon>Nematoda</taxon>
        <taxon>Chromadorea</taxon>
        <taxon>Rhabditida</taxon>
        <taxon>Spirurina</taxon>
        <taxon>Spiruromorpha</taxon>
        <taxon>Filarioidea</taxon>
        <taxon>Onchocercidae</taxon>
        <taxon>Onchocerca</taxon>
    </lineage>
</organism>
<protein>
    <submittedName>
        <fullName evidence="4">Secreted protein</fullName>
    </submittedName>
</protein>
<keyword evidence="1" id="KW-0472">Membrane</keyword>
<dbReference type="Proteomes" id="UP000267606">
    <property type="component" value="Unassembled WGS sequence"/>
</dbReference>
<reference evidence="4" key="1">
    <citation type="submission" date="2016-06" db="UniProtKB">
        <authorList>
            <consortium name="WormBaseParasite"/>
        </authorList>
    </citation>
    <scope>IDENTIFICATION</scope>
</reference>
<gene>
    <name evidence="2" type="ORF">OFLC_LOCUS9343</name>
</gene>